<dbReference type="AlphaFoldDB" id="A0A0U1L0N3"/>
<dbReference type="EMBL" id="CTRP01000012">
    <property type="protein sequence ID" value="CQR73227.1"/>
    <property type="molecule type" value="Genomic_DNA"/>
</dbReference>
<dbReference type="GO" id="GO:0015344">
    <property type="term" value="F:siderophore uptake transmembrane transporter activity"/>
    <property type="evidence" value="ECO:0007669"/>
    <property type="project" value="TreeGrafter"/>
</dbReference>
<evidence type="ECO:0000259" key="13">
    <source>
        <dbReference type="Pfam" id="PF00593"/>
    </source>
</evidence>
<dbReference type="Gene3D" id="2.170.130.10">
    <property type="entry name" value="TonB-dependent receptor, plug domain"/>
    <property type="match status" value="1"/>
</dbReference>
<dbReference type="PANTHER" id="PTHR30069:SF29">
    <property type="entry name" value="HEMOGLOBIN AND HEMOGLOBIN-HAPTOGLOBIN-BINDING PROTEIN 1-RELATED"/>
    <property type="match status" value="1"/>
</dbReference>
<evidence type="ECO:0000313" key="15">
    <source>
        <dbReference type="EMBL" id="CQR73227.1"/>
    </source>
</evidence>
<protein>
    <submittedName>
        <fullName evidence="15">Outer membrane vitamin B12 receptor BtuB</fullName>
    </submittedName>
</protein>
<dbReference type="PANTHER" id="PTHR30069">
    <property type="entry name" value="TONB-DEPENDENT OUTER MEMBRANE RECEPTOR"/>
    <property type="match status" value="1"/>
</dbReference>
<dbReference type="GO" id="GO:0044718">
    <property type="term" value="P:siderophore transmembrane transport"/>
    <property type="evidence" value="ECO:0007669"/>
    <property type="project" value="TreeGrafter"/>
</dbReference>
<dbReference type="CDD" id="cd01347">
    <property type="entry name" value="ligand_gated_channel"/>
    <property type="match status" value="1"/>
</dbReference>
<feature type="signal peptide" evidence="12">
    <location>
        <begin position="1"/>
        <end position="25"/>
    </location>
</feature>
<evidence type="ECO:0000256" key="4">
    <source>
        <dbReference type="ARBA" id="ARBA00022692"/>
    </source>
</evidence>
<dbReference type="Pfam" id="PF07715">
    <property type="entry name" value="Plug"/>
    <property type="match status" value="1"/>
</dbReference>
<sequence>MNKDIRGKLAIINCLLLMLPSLAWADESKAVTEEGTTLDEVVVSAVPLEKYLVTTSVITDKDIEAKGARNLTEVLEDVPGLNLHKGRKGNTAVEIRGLSSSEVKIYIDGVLVNPLAKMTSSAAVDTSMIPVDNIAKIEIIKGPAPVIYGADAKGGVILITTKNGSTNQGGNLSLATGTWGTQNASVSYGGGDKKFNYYFDAASERTDGYRDYENDTQHFNTKLKWMFDNDASLTFTGGYSKTDKDCQNAIDPVTGKVISYKTGFFPGLQDWQYRDWERSNLSLDYVKKANKKLDFDIKVYRFDESQGLWANGATYDSSSGASSSSYSKDRWNASYWDSDLTGVEVSSNWKLNSMHTLTFGMLYNTINWKSSVSALADPDNYTWQDYNNKRYGYYVQDNILANDRTTVTIGVRHDRNEVEGDGVGSSDDSTTNPTINMVYRMDDRNTLRTSYGQTYNFPSAEQLFGTTSGNPNLKPEKAKNYEIGLKHEFDSTLTGDIAIFQNDIEDKINRASNKTRYYNMNWAKIKGIELELNKKFSDRVNGFLNYTYLDTKGENADGTVSELTYTPKHHINYGVNYQAGKGYSLNLTGHLVGRRDTGDTGTGDTRSVKTIYSDLPSYNLVDLKISRKVSEKQDWYVTVYNIFDKDYEDELFYPCSGISMMVGTNYRF</sequence>
<feature type="chain" id="PRO_5006710680" evidence="12">
    <location>
        <begin position="26"/>
        <end position="668"/>
    </location>
</feature>
<dbReference type="Proteomes" id="UP000049855">
    <property type="component" value="Unassembled WGS sequence"/>
</dbReference>
<comment type="similarity">
    <text evidence="10 11">Belongs to the TonB-dependent receptor family.</text>
</comment>
<evidence type="ECO:0000259" key="14">
    <source>
        <dbReference type="Pfam" id="PF07715"/>
    </source>
</evidence>
<dbReference type="SUPFAM" id="SSF56935">
    <property type="entry name" value="Porins"/>
    <property type="match status" value="1"/>
</dbReference>
<dbReference type="GO" id="GO:0009279">
    <property type="term" value="C:cell outer membrane"/>
    <property type="evidence" value="ECO:0007669"/>
    <property type="project" value="UniProtKB-SubCell"/>
</dbReference>
<proteinExistence type="inferred from homology"/>
<keyword evidence="2 10" id="KW-0813">Transport</keyword>
<comment type="subcellular location">
    <subcellularLocation>
        <location evidence="1 10">Cell outer membrane</location>
        <topology evidence="1 10">Multi-pass membrane protein</topology>
    </subcellularLocation>
</comment>
<dbReference type="Gene3D" id="2.40.170.20">
    <property type="entry name" value="TonB-dependent receptor, beta-barrel domain"/>
    <property type="match status" value="1"/>
</dbReference>
<evidence type="ECO:0000256" key="3">
    <source>
        <dbReference type="ARBA" id="ARBA00022452"/>
    </source>
</evidence>
<evidence type="ECO:0000256" key="9">
    <source>
        <dbReference type="ARBA" id="ARBA00023237"/>
    </source>
</evidence>
<dbReference type="InterPro" id="IPR037066">
    <property type="entry name" value="Plug_dom_sf"/>
</dbReference>
<feature type="domain" description="TonB-dependent receptor plug" evidence="14">
    <location>
        <begin position="51"/>
        <end position="156"/>
    </location>
</feature>
<dbReference type="InterPro" id="IPR012910">
    <property type="entry name" value="Plug_dom"/>
</dbReference>
<keyword evidence="4 10" id="KW-0812">Transmembrane</keyword>
<dbReference type="InterPro" id="IPR039426">
    <property type="entry name" value="TonB-dep_rcpt-like"/>
</dbReference>
<evidence type="ECO:0000256" key="12">
    <source>
        <dbReference type="SAM" id="SignalP"/>
    </source>
</evidence>
<keyword evidence="8 15" id="KW-0675">Receptor</keyword>
<evidence type="ECO:0000256" key="5">
    <source>
        <dbReference type="ARBA" id="ARBA00022729"/>
    </source>
</evidence>
<reference evidence="16" key="1">
    <citation type="submission" date="2015-03" db="EMBL/GenBank/DDBJ databases">
        <authorList>
            <person name="Nijsse Bart"/>
        </authorList>
    </citation>
    <scope>NUCLEOTIDE SEQUENCE [LARGE SCALE GENOMIC DNA]</scope>
</reference>
<evidence type="ECO:0000256" key="1">
    <source>
        <dbReference type="ARBA" id="ARBA00004571"/>
    </source>
</evidence>
<keyword evidence="3 10" id="KW-1134">Transmembrane beta strand</keyword>
<evidence type="ECO:0000256" key="8">
    <source>
        <dbReference type="ARBA" id="ARBA00023170"/>
    </source>
</evidence>
<accession>A0A0U1L0N3</accession>
<evidence type="ECO:0000256" key="11">
    <source>
        <dbReference type="RuleBase" id="RU003357"/>
    </source>
</evidence>
<dbReference type="InterPro" id="IPR000531">
    <property type="entry name" value="Beta-barrel_TonB"/>
</dbReference>
<keyword evidence="5 12" id="KW-0732">Signal</keyword>
<evidence type="ECO:0000256" key="6">
    <source>
        <dbReference type="ARBA" id="ARBA00023077"/>
    </source>
</evidence>
<keyword evidence="6 11" id="KW-0798">TonB box</keyword>
<dbReference type="Pfam" id="PF00593">
    <property type="entry name" value="TonB_dep_Rec_b-barrel"/>
    <property type="match status" value="1"/>
</dbReference>
<name>A0A0U1L0N3_9FIRM</name>
<evidence type="ECO:0000256" key="7">
    <source>
        <dbReference type="ARBA" id="ARBA00023136"/>
    </source>
</evidence>
<evidence type="ECO:0000256" key="10">
    <source>
        <dbReference type="PROSITE-ProRule" id="PRU01360"/>
    </source>
</evidence>
<organism evidence="15 16">
    <name type="scientific">Sporomusa ovata</name>
    <dbReference type="NCBI Taxonomy" id="2378"/>
    <lineage>
        <taxon>Bacteria</taxon>
        <taxon>Bacillati</taxon>
        <taxon>Bacillota</taxon>
        <taxon>Negativicutes</taxon>
        <taxon>Selenomonadales</taxon>
        <taxon>Sporomusaceae</taxon>
        <taxon>Sporomusa</taxon>
    </lineage>
</organism>
<keyword evidence="9 10" id="KW-0998">Cell outer membrane</keyword>
<evidence type="ECO:0000256" key="2">
    <source>
        <dbReference type="ARBA" id="ARBA00022448"/>
    </source>
</evidence>
<feature type="domain" description="TonB-dependent receptor-like beta-barrel" evidence="13">
    <location>
        <begin position="267"/>
        <end position="642"/>
    </location>
</feature>
<dbReference type="InterPro" id="IPR036942">
    <property type="entry name" value="Beta-barrel_TonB_sf"/>
</dbReference>
<gene>
    <name evidence="15" type="ORF">SpAn4DRAFT_2459</name>
</gene>
<keyword evidence="7 10" id="KW-0472">Membrane</keyword>
<dbReference type="RefSeq" id="WP_021168015.1">
    <property type="nucleotide sequence ID" value="NZ_CTRP01000012.1"/>
</dbReference>
<evidence type="ECO:0000313" key="16">
    <source>
        <dbReference type="Proteomes" id="UP000049855"/>
    </source>
</evidence>
<dbReference type="PROSITE" id="PS52016">
    <property type="entry name" value="TONB_DEPENDENT_REC_3"/>
    <property type="match status" value="1"/>
</dbReference>
<keyword evidence="16" id="KW-1185">Reference proteome</keyword>